<evidence type="ECO:0000256" key="1">
    <source>
        <dbReference type="ARBA" id="ARBA00022603"/>
    </source>
</evidence>
<dbReference type="KEGG" id="lgo:JCM16774_1242"/>
<dbReference type="GO" id="GO:0070475">
    <property type="term" value="P:rRNA base methylation"/>
    <property type="evidence" value="ECO:0007669"/>
    <property type="project" value="TreeGrafter"/>
</dbReference>
<dbReference type="AlphaFoldDB" id="A0A510JAG4"/>
<dbReference type="PANTHER" id="PTHR11061">
    <property type="entry name" value="RNA M5U METHYLTRANSFERASE"/>
    <property type="match status" value="1"/>
</dbReference>
<evidence type="ECO:0000256" key="2">
    <source>
        <dbReference type="ARBA" id="ARBA00022679"/>
    </source>
</evidence>
<dbReference type="PANTHER" id="PTHR11061:SF30">
    <property type="entry name" value="TRNA (URACIL(54)-C(5))-METHYLTRANSFERASE"/>
    <property type="match status" value="1"/>
</dbReference>
<dbReference type="PROSITE" id="PS51687">
    <property type="entry name" value="SAM_MT_RNA_M5U"/>
    <property type="match status" value="1"/>
</dbReference>
<dbReference type="CDD" id="cd02440">
    <property type="entry name" value="AdoMet_MTases"/>
    <property type="match status" value="1"/>
</dbReference>
<dbReference type="GO" id="GO:0070041">
    <property type="term" value="F:rRNA (uridine-C5-)-methyltransferase activity"/>
    <property type="evidence" value="ECO:0007669"/>
    <property type="project" value="TreeGrafter"/>
</dbReference>
<feature type="binding site" evidence="4">
    <location>
        <position position="361"/>
    </location>
    <ligand>
        <name>S-adenosyl-L-methionine</name>
        <dbReference type="ChEBI" id="CHEBI:59789"/>
    </ligand>
</feature>
<dbReference type="InterPro" id="IPR012340">
    <property type="entry name" value="NA-bd_OB-fold"/>
</dbReference>
<keyword evidence="1 4" id="KW-0489">Methyltransferase</keyword>
<evidence type="ECO:0000256" key="5">
    <source>
        <dbReference type="PROSITE-ProRule" id="PRU10015"/>
    </source>
</evidence>
<dbReference type="PROSITE" id="PS01230">
    <property type="entry name" value="TRMA_1"/>
    <property type="match status" value="1"/>
</dbReference>
<feature type="active site" description="Nucleophile" evidence="4">
    <location>
        <position position="436"/>
    </location>
</feature>
<feature type="active site" evidence="5">
    <location>
        <position position="436"/>
    </location>
</feature>
<keyword evidence="3 4" id="KW-0949">S-adenosyl-L-methionine</keyword>
<name>A0A510JAG4_9FUSO</name>
<dbReference type="Gene3D" id="2.40.50.1070">
    <property type="match status" value="1"/>
</dbReference>
<comment type="similarity">
    <text evidence="4">Belongs to the class I-like SAM-binding methyltransferase superfamily. RNA M5U methyltransferase family.</text>
</comment>
<dbReference type="EMBL" id="AP019822">
    <property type="protein sequence ID" value="BBM36310.1"/>
    <property type="molecule type" value="Genomic_DNA"/>
</dbReference>
<gene>
    <name evidence="6" type="primary">rumA</name>
    <name evidence="6" type="ORF">JCM16774_1242</name>
</gene>
<evidence type="ECO:0000313" key="6">
    <source>
        <dbReference type="EMBL" id="BBM36310.1"/>
    </source>
</evidence>
<dbReference type="InterPro" id="IPR010280">
    <property type="entry name" value="U5_MeTrfase_fam"/>
</dbReference>
<dbReference type="Pfam" id="PF05958">
    <property type="entry name" value="tRNA_U5-meth_tr"/>
    <property type="match status" value="1"/>
</dbReference>
<proteinExistence type="inferred from homology"/>
<reference evidence="6 7" key="1">
    <citation type="submission" date="2019-07" db="EMBL/GenBank/DDBJ databases">
        <title>Complete Genome Sequence of Leptotrichia goodfellowii Strain JCM 16774.</title>
        <authorList>
            <person name="Watanabe S."/>
            <person name="Cui L."/>
        </authorList>
    </citation>
    <scope>NUCLEOTIDE SEQUENCE [LARGE SCALE GENOMIC DNA]</scope>
    <source>
        <strain evidence="6 7">JCM16774</strain>
    </source>
</reference>
<dbReference type="OrthoDB" id="9804590at2"/>
<accession>A0A510JAG4</accession>
<feature type="binding site" evidence="4">
    <location>
        <position position="291"/>
    </location>
    <ligand>
        <name>S-adenosyl-L-methionine</name>
        <dbReference type="ChEBI" id="CHEBI:59789"/>
    </ligand>
</feature>
<protein>
    <submittedName>
        <fullName evidence="6">23S rRNA (Uracil-5-)-methyltransferase RumA</fullName>
    </submittedName>
</protein>
<dbReference type="Proteomes" id="UP000321606">
    <property type="component" value="Chromosome"/>
</dbReference>
<dbReference type="SUPFAM" id="SSF53335">
    <property type="entry name" value="S-adenosyl-L-methionine-dependent methyltransferases"/>
    <property type="match status" value="1"/>
</dbReference>
<evidence type="ECO:0000256" key="3">
    <source>
        <dbReference type="ARBA" id="ARBA00022691"/>
    </source>
</evidence>
<dbReference type="Gene3D" id="2.40.50.140">
    <property type="entry name" value="Nucleic acid-binding proteins"/>
    <property type="match status" value="1"/>
</dbReference>
<feature type="binding site" evidence="4">
    <location>
        <position position="409"/>
    </location>
    <ligand>
        <name>S-adenosyl-L-methionine</name>
        <dbReference type="ChEBI" id="CHEBI:59789"/>
    </ligand>
</feature>
<dbReference type="InterPro" id="IPR030390">
    <property type="entry name" value="MeTrfase_TrmA_AS"/>
</dbReference>
<evidence type="ECO:0000256" key="4">
    <source>
        <dbReference type="PROSITE-ProRule" id="PRU01024"/>
    </source>
</evidence>
<dbReference type="STRING" id="714315.GCA_000516535_01248"/>
<keyword evidence="2 4" id="KW-0808">Transferase</keyword>
<dbReference type="Gene3D" id="3.40.50.150">
    <property type="entry name" value="Vaccinia Virus protein VP39"/>
    <property type="match status" value="1"/>
</dbReference>
<dbReference type="NCBIfam" id="TIGR00479">
    <property type="entry name" value="rumA"/>
    <property type="match status" value="1"/>
</dbReference>
<dbReference type="PROSITE" id="PS01231">
    <property type="entry name" value="TRMA_2"/>
    <property type="match status" value="1"/>
</dbReference>
<sequence length="481" mass="55160">MKRGEEIEIEVTGIEFPNKPYGVYGEKKVYPVGNYIIGHKLKGTVTKIRNKKSELKKIEILEKAANEIEPFCPHFNICGGCTFQNMNYGDQTELKSSLVLNILKRAANYEFEYEKIIKSPKEFEYRNKMEFSFGNEIIDGPLTLGMHKKGSFHDIITVNECKLMDIDFRKILTATADYFRKKEEEGELSFYHRIQHIGYLRNFVIRKGEKTGEISINLITTSQIDFDLSEWKEIMLNLELKNKIYGIIHTINDNLSDSVQSDEENILYGNRDINERIFDLNFKISPYSFFQTNSDGVELLYGKVMEYIDVISENEELDNSNTDIIKNPQNVKDCVVFDLFSGTGTIGQIVSKKAKQVYGIELIEEAVKKANETAKFNNIENAEFIAGDVFEKLDELEERDVKPDIIILDPPRPGVGEKTITKLLKYNVSNIIYVSCNPKTLAQDLAIFHNNGYRLVKSCPVDMFPQTPHVEVVNLLVKNSI</sequence>
<feature type="binding site" evidence="4">
    <location>
        <position position="340"/>
    </location>
    <ligand>
        <name>S-adenosyl-L-methionine</name>
        <dbReference type="ChEBI" id="CHEBI:59789"/>
    </ligand>
</feature>
<evidence type="ECO:0000313" key="7">
    <source>
        <dbReference type="Proteomes" id="UP000321606"/>
    </source>
</evidence>
<organism evidence="6 7">
    <name type="scientific">Pseudoleptotrichia goodfellowii</name>
    <dbReference type="NCBI Taxonomy" id="157692"/>
    <lineage>
        <taxon>Bacteria</taxon>
        <taxon>Fusobacteriati</taxon>
        <taxon>Fusobacteriota</taxon>
        <taxon>Fusobacteriia</taxon>
        <taxon>Fusobacteriales</taxon>
        <taxon>Leptotrichiaceae</taxon>
        <taxon>Pseudoleptotrichia</taxon>
    </lineage>
</organism>
<dbReference type="InterPro" id="IPR029063">
    <property type="entry name" value="SAM-dependent_MTases_sf"/>
</dbReference>
<dbReference type="InterPro" id="IPR030391">
    <property type="entry name" value="MeTrfase_TrmA_CS"/>
</dbReference>
<dbReference type="RefSeq" id="WP_026737648.1">
    <property type="nucleotide sequence ID" value="NZ_AP019822.1"/>
</dbReference>